<evidence type="ECO:0000313" key="2">
    <source>
        <dbReference type="EMBL" id="ANA87242.1"/>
    </source>
</evidence>
<evidence type="ECO:0000313" key="3">
    <source>
        <dbReference type="Proteomes" id="UP000229511"/>
    </source>
</evidence>
<accession>A0A160DGV0</accession>
<protein>
    <recommendedName>
        <fullName evidence="1">TOTE conflict system primase domain-containing protein</fullName>
    </recommendedName>
</protein>
<sequence length="272" mass="30899">MKELTNLIASRFIARTDCYAIQRSNGAYNPVEEPITRSVVENHLQGNATYGHYLLGPNNQAKFFCFDIDLQTEGMYWVEPDLALMPSDVQEISDMDAWYAENKQGPYSINPRQAWKNRDPHSRPYFKERFRYLGEVLTKTIHDMGVPTCMTYSGHKGIHVYGFTGLADASMIRLLANQVLDETGIFMPGKGSNFFVDKTGEFPGLELELFPKQDEVKEGHYGNLLRMEFGVNLKSPKDPCFVINQTLAHTELAPHPKPTQVLESGNPWMDIV</sequence>
<feature type="domain" description="TOTE conflict system primase" evidence="1">
    <location>
        <begin position="33"/>
        <end position="246"/>
    </location>
</feature>
<dbReference type="Pfam" id="PF22548">
    <property type="entry name" value="AEP-TOTE"/>
    <property type="match status" value="1"/>
</dbReference>
<dbReference type="InterPro" id="IPR054347">
    <property type="entry name" value="TOTE_primase"/>
</dbReference>
<dbReference type="EMBL" id="KU998252">
    <property type="protein sequence ID" value="ANA87242.1"/>
    <property type="molecule type" value="Genomic_DNA"/>
</dbReference>
<name>A0A160DGV0_9CAUD</name>
<organism evidence="2 3">
    <name type="scientific">Gordonia phage PatrickStar</name>
    <dbReference type="NCBI Taxonomy" id="1838076"/>
    <lineage>
        <taxon>Viruses</taxon>
        <taxon>Duplodnaviria</taxon>
        <taxon>Heunggongvirae</taxon>
        <taxon>Uroviricota</taxon>
        <taxon>Caudoviricetes</taxon>
        <taxon>Orchidvirus</taxon>
        <taxon>Orchidvirus orchid</taxon>
    </lineage>
</organism>
<gene>
    <name evidence="2" type="primary">8</name>
    <name evidence="2" type="ORF">PBI_PATRICKSTAR_8</name>
</gene>
<dbReference type="Proteomes" id="UP000229511">
    <property type="component" value="Genome"/>
</dbReference>
<evidence type="ECO:0000259" key="1">
    <source>
        <dbReference type="Pfam" id="PF22548"/>
    </source>
</evidence>
<proteinExistence type="predicted"/>
<reference evidence="2 3" key="1">
    <citation type="submission" date="2016-03" db="EMBL/GenBank/DDBJ databases">
        <authorList>
            <person name="Rimple P."/>
            <person name="Montgomery M.T."/>
            <person name="Guerrero C.A."/>
            <person name="Mavrich T.N."/>
            <person name="Pope W.H."/>
            <person name="Garlena R.A."/>
            <person name="Russell D.A."/>
            <person name="Jacobs-Sera D."/>
            <person name="Hendrix R.W."/>
            <person name="Hatfull G.F."/>
        </authorList>
    </citation>
    <scope>NUCLEOTIDE SEQUENCE [LARGE SCALE GENOMIC DNA]</scope>
</reference>